<accession>A0AAV7S734</accession>
<sequence length="189" mass="21068">MPRFSCARAARAPRVLWPPPCVDRDERCKRTLRTSTAHRAAFVGQDDSMAKQRGSALTRRQCNVLAVISTCNAAELWLPLYEWSRRAPLTRQALLSAVQCRLEAKEAAVLQRKAAREQRSAEHFSRFASPKLSHRDSKKEQEENPTGADLGQHATVAESRGDHPDAFDKAQGKSAADVCHYCSAHVPSY</sequence>
<dbReference type="Proteomes" id="UP001066276">
    <property type="component" value="Chromosome 4_2"/>
</dbReference>
<dbReference type="AlphaFoldDB" id="A0AAV7S734"/>
<proteinExistence type="predicted"/>
<dbReference type="EMBL" id="JANPWB010000008">
    <property type="protein sequence ID" value="KAJ1159772.1"/>
    <property type="molecule type" value="Genomic_DNA"/>
</dbReference>
<organism evidence="2 3">
    <name type="scientific">Pleurodeles waltl</name>
    <name type="common">Iberian ribbed newt</name>
    <dbReference type="NCBI Taxonomy" id="8319"/>
    <lineage>
        <taxon>Eukaryota</taxon>
        <taxon>Metazoa</taxon>
        <taxon>Chordata</taxon>
        <taxon>Craniata</taxon>
        <taxon>Vertebrata</taxon>
        <taxon>Euteleostomi</taxon>
        <taxon>Amphibia</taxon>
        <taxon>Batrachia</taxon>
        <taxon>Caudata</taxon>
        <taxon>Salamandroidea</taxon>
        <taxon>Salamandridae</taxon>
        <taxon>Pleurodelinae</taxon>
        <taxon>Pleurodeles</taxon>
    </lineage>
</organism>
<reference evidence="2" key="1">
    <citation type="journal article" date="2022" name="bioRxiv">
        <title>Sequencing and chromosome-scale assembly of the giantPleurodeles waltlgenome.</title>
        <authorList>
            <person name="Brown T."/>
            <person name="Elewa A."/>
            <person name="Iarovenko S."/>
            <person name="Subramanian E."/>
            <person name="Araus A.J."/>
            <person name="Petzold A."/>
            <person name="Susuki M."/>
            <person name="Suzuki K.-i.T."/>
            <person name="Hayashi T."/>
            <person name="Toyoda A."/>
            <person name="Oliveira C."/>
            <person name="Osipova E."/>
            <person name="Leigh N.D."/>
            <person name="Simon A."/>
            <person name="Yun M.H."/>
        </authorList>
    </citation>
    <scope>NUCLEOTIDE SEQUENCE</scope>
    <source>
        <strain evidence="2">20211129_DDA</strain>
        <tissue evidence="2">Liver</tissue>
    </source>
</reference>
<protein>
    <submittedName>
        <fullName evidence="2">Uncharacterized protein</fullName>
    </submittedName>
</protein>
<evidence type="ECO:0000313" key="3">
    <source>
        <dbReference type="Proteomes" id="UP001066276"/>
    </source>
</evidence>
<keyword evidence="3" id="KW-1185">Reference proteome</keyword>
<feature type="region of interest" description="Disordered" evidence="1">
    <location>
        <begin position="120"/>
        <end position="170"/>
    </location>
</feature>
<name>A0AAV7S734_PLEWA</name>
<evidence type="ECO:0000313" key="2">
    <source>
        <dbReference type="EMBL" id="KAJ1159772.1"/>
    </source>
</evidence>
<gene>
    <name evidence="2" type="ORF">NDU88_000277</name>
</gene>
<evidence type="ECO:0000256" key="1">
    <source>
        <dbReference type="SAM" id="MobiDB-lite"/>
    </source>
</evidence>
<feature type="compositionally biased region" description="Basic and acidic residues" evidence="1">
    <location>
        <begin position="159"/>
        <end position="170"/>
    </location>
</feature>
<feature type="compositionally biased region" description="Basic and acidic residues" evidence="1">
    <location>
        <begin position="133"/>
        <end position="142"/>
    </location>
</feature>
<comment type="caution">
    <text evidence="2">The sequence shown here is derived from an EMBL/GenBank/DDBJ whole genome shotgun (WGS) entry which is preliminary data.</text>
</comment>